<keyword evidence="2" id="KW-1185">Reference proteome</keyword>
<dbReference type="KEGG" id="rbd:ALSL_1490"/>
<reference evidence="2" key="2">
    <citation type="submission" date="2018-06" db="EMBL/GenBank/DDBJ databases">
        <title>Genome sequence of Rhodanobacteraceae bacterium strain Dysh456.</title>
        <authorList>
            <person name="Fukui M."/>
        </authorList>
    </citation>
    <scope>NUCLEOTIDE SEQUENCE [LARGE SCALE GENOMIC DNA]</scope>
    <source>
        <strain evidence="2">Dysh456</strain>
    </source>
</reference>
<evidence type="ECO:0000313" key="2">
    <source>
        <dbReference type="Proteomes" id="UP000270530"/>
    </source>
</evidence>
<gene>
    <name evidence="1" type="ORF">ALSL_1490</name>
</gene>
<dbReference type="Proteomes" id="UP000270530">
    <property type="component" value="Chromosome"/>
</dbReference>
<evidence type="ECO:0000313" key="1">
    <source>
        <dbReference type="EMBL" id="BBD80147.1"/>
    </source>
</evidence>
<dbReference type="EMBL" id="AP018560">
    <property type="protein sequence ID" value="BBD80147.1"/>
    <property type="molecule type" value="Genomic_DNA"/>
</dbReference>
<proteinExistence type="predicted"/>
<dbReference type="AlphaFoldDB" id="A0A2Z6E5A2"/>
<accession>A0A2Z6E5A2</accession>
<protein>
    <submittedName>
        <fullName evidence="1">Uncharacterized protein</fullName>
    </submittedName>
</protein>
<reference evidence="2" key="1">
    <citation type="submission" date="2018-04" db="EMBL/GenBank/DDBJ databases">
        <authorList>
            <person name="Watanabe M."/>
            <person name="Kojima H."/>
        </authorList>
    </citation>
    <scope>NUCLEOTIDE SEQUENCE [LARGE SCALE GENOMIC DNA]</scope>
    <source>
        <strain evidence="2">Dysh456</strain>
    </source>
</reference>
<sequence>MGRCRPGKGPRAIGGCMLHLVRMDGARPAILDHAAIARMHD</sequence>
<name>A0A2Z6E5A2_9GAMM</name>
<organism evidence="1 2">
    <name type="scientific">Aerosticca soli</name>
    <dbReference type="NCBI Taxonomy" id="2010829"/>
    <lineage>
        <taxon>Bacteria</taxon>
        <taxon>Pseudomonadati</taxon>
        <taxon>Pseudomonadota</taxon>
        <taxon>Gammaproteobacteria</taxon>
        <taxon>Lysobacterales</taxon>
        <taxon>Rhodanobacteraceae</taxon>
        <taxon>Aerosticca</taxon>
    </lineage>
</organism>